<evidence type="ECO:0000313" key="3">
    <source>
        <dbReference type="Proteomes" id="UP000255286"/>
    </source>
</evidence>
<dbReference type="Proteomes" id="UP000255286">
    <property type="component" value="Unassembled WGS sequence"/>
</dbReference>
<evidence type="ECO:0000256" key="1">
    <source>
        <dbReference type="SAM" id="SignalP"/>
    </source>
</evidence>
<sequence>MKKITLLAAATTLALSSLCAHADTLLAPSAHAKMDGENKIVALYGVMLPTY</sequence>
<gene>
    <name evidence="2" type="ORF">NCTC8782_02531</name>
</gene>
<name>A0A9Q7ZPS2_9ENTR</name>
<proteinExistence type="predicted"/>
<feature type="signal peptide" evidence="1">
    <location>
        <begin position="1"/>
        <end position="22"/>
    </location>
</feature>
<comment type="caution">
    <text evidence="2">The sequence shown here is derived from an EMBL/GenBank/DDBJ whole genome shotgun (WGS) entry which is preliminary data.</text>
</comment>
<feature type="chain" id="PRO_5040507785" evidence="1">
    <location>
        <begin position="23"/>
        <end position="51"/>
    </location>
</feature>
<accession>A0A9Q7ZPS2</accession>
<organism evidence="2 3">
    <name type="scientific">Citrobacter youngae</name>
    <dbReference type="NCBI Taxonomy" id="133448"/>
    <lineage>
        <taxon>Bacteria</taxon>
        <taxon>Pseudomonadati</taxon>
        <taxon>Pseudomonadota</taxon>
        <taxon>Gammaproteobacteria</taxon>
        <taxon>Enterobacterales</taxon>
        <taxon>Enterobacteriaceae</taxon>
        <taxon>Citrobacter</taxon>
        <taxon>Citrobacter freundii complex</taxon>
    </lineage>
</organism>
<protein>
    <submittedName>
        <fullName evidence="2">Uncharacterized protein</fullName>
    </submittedName>
</protein>
<reference evidence="2 3" key="1">
    <citation type="submission" date="2018-06" db="EMBL/GenBank/DDBJ databases">
        <authorList>
            <consortium name="Pathogen Informatics"/>
            <person name="Doyle S."/>
        </authorList>
    </citation>
    <scope>NUCLEOTIDE SEQUENCE [LARGE SCALE GENOMIC DNA]</scope>
    <source>
        <strain evidence="2 3">NCTC8782</strain>
    </source>
</reference>
<dbReference type="AlphaFoldDB" id="A0A9Q7ZPS2"/>
<dbReference type="EMBL" id="UIGT01000001">
    <property type="protein sequence ID" value="SUX79968.1"/>
    <property type="molecule type" value="Genomic_DNA"/>
</dbReference>
<dbReference type="RefSeq" id="WP_186336753.1">
    <property type="nucleotide sequence ID" value="NZ_UIGT01000001.1"/>
</dbReference>
<evidence type="ECO:0000313" key="2">
    <source>
        <dbReference type="EMBL" id="SUX79968.1"/>
    </source>
</evidence>
<keyword evidence="1" id="KW-0732">Signal</keyword>